<protein>
    <recommendedName>
        <fullName evidence="6">Acetyl-coenzyme A synthetase</fullName>
        <shortName evidence="6">AcCoA synthetase</shortName>
        <shortName evidence="6">Acs</shortName>
        <ecNumber evidence="6">6.2.1.1</ecNumber>
    </recommendedName>
    <alternativeName>
        <fullName evidence="6">Acetate--CoA ligase</fullName>
    </alternativeName>
    <alternativeName>
        <fullName evidence="6">Acyl-activating enzyme</fullName>
    </alternativeName>
</protein>
<feature type="domain" description="Acetyl-coenzyme A synthetase N-terminal" evidence="9">
    <location>
        <begin position="32"/>
        <end position="87"/>
    </location>
</feature>
<dbReference type="PANTHER" id="PTHR24095:SF14">
    <property type="entry name" value="ACETYL-COENZYME A SYNTHETASE 1"/>
    <property type="match status" value="1"/>
</dbReference>
<keyword evidence="6" id="KW-0460">Magnesium</keyword>
<dbReference type="Pfam" id="PF00501">
    <property type="entry name" value="AMP-binding"/>
    <property type="match status" value="1"/>
</dbReference>
<evidence type="ECO:0000313" key="11">
    <source>
        <dbReference type="Proteomes" id="UP000255505"/>
    </source>
</evidence>
<dbReference type="GO" id="GO:0005524">
    <property type="term" value="F:ATP binding"/>
    <property type="evidence" value="ECO:0007669"/>
    <property type="project" value="UniProtKB-KW"/>
</dbReference>
<dbReference type="PANTHER" id="PTHR24095">
    <property type="entry name" value="ACETYL-COENZYME A SYNTHETASE"/>
    <property type="match status" value="1"/>
</dbReference>
<dbReference type="NCBIfam" id="TIGR02188">
    <property type="entry name" value="Ac_CoA_lig_AcsA"/>
    <property type="match status" value="1"/>
</dbReference>
<dbReference type="SUPFAM" id="SSF56801">
    <property type="entry name" value="Acetyl-CoA synthetase-like"/>
    <property type="match status" value="1"/>
</dbReference>
<comment type="function">
    <text evidence="6">Catalyzes the conversion of acetate into acetyl-CoA (AcCoA), an essential intermediate at the junction of anabolic and catabolic pathways. AcsA undergoes a two-step reaction. In the first half reaction, AcsA combines acetate with ATP to form acetyl-adenylate (AcAMP) intermediate. In the second half reaction, it can then transfer the acetyl group from AcAMP to the sulfhydryl group of CoA, forming the product AcCoA.</text>
</comment>
<dbReference type="AlphaFoldDB" id="A0A375I642"/>
<feature type="binding site" evidence="6">
    <location>
        <begin position="421"/>
        <end position="426"/>
    </location>
    <ligand>
        <name>ATP</name>
        <dbReference type="ChEBI" id="CHEBI:30616"/>
    </ligand>
</feature>
<comment type="cofactor">
    <cofactor evidence="6">
        <name>Mg(2+)</name>
        <dbReference type="ChEBI" id="CHEBI:18420"/>
    </cofactor>
</comment>
<evidence type="ECO:0000259" key="7">
    <source>
        <dbReference type="Pfam" id="PF00501"/>
    </source>
</evidence>
<keyword evidence="3 6" id="KW-0547">Nucleotide-binding</keyword>
<dbReference type="RefSeq" id="WP_115667016.1">
    <property type="nucleotide sequence ID" value="NZ_OOEF01000043.1"/>
</dbReference>
<proteinExistence type="inferred from homology"/>
<dbReference type="Pfam" id="PF13193">
    <property type="entry name" value="AMP-binding_C"/>
    <property type="match status" value="1"/>
</dbReference>
<name>A0A375I642_9BURK</name>
<accession>A0A375I642</accession>
<dbReference type="InterPro" id="IPR025110">
    <property type="entry name" value="AMP-bd_C"/>
</dbReference>
<dbReference type="EMBL" id="OOEF01000043">
    <property type="protein sequence ID" value="SPK70286.1"/>
    <property type="molecule type" value="Genomic_DNA"/>
</dbReference>
<dbReference type="Gene3D" id="3.30.300.30">
    <property type="match status" value="1"/>
</dbReference>
<comment type="similarity">
    <text evidence="1 6">Belongs to the ATP-dependent AMP-binding enzyme family.</text>
</comment>
<dbReference type="InterPro" id="IPR042099">
    <property type="entry name" value="ANL_N_sf"/>
</dbReference>
<feature type="binding site" evidence="6">
    <location>
        <position position="317"/>
    </location>
    <ligand>
        <name>CoA</name>
        <dbReference type="ChEBI" id="CHEBI:57287"/>
    </ligand>
</feature>
<reference evidence="10 11" key="1">
    <citation type="submission" date="2018-01" db="EMBL/GenBank/DDBJ databases">
        <authorList>
            <person name="Gaut B.S."/>
            <person name="Morton B.R."/>
            <person name="Clegg M.T."/>
            <person name="Duvall M.R."/>
        </authorList>
    </citation>
    <scope>NUCLEOTIDE SEQUENCE [LARGE SCALE GENOMIC DNA]</scope>
    <source>
        <strain evidence="10">Cupriavidus taiwanensis LMG 19425</strain>
    </source>
</reference>
<dbReference type="InterPro" id="IPR020845">
    <property type="entry name" value="AMP-binding_CS"/>
</dbReference>
<evidence type="ECO:0000256" key="4">
    <source>
        <dbReference type="ARBA" id="ARBA00022840"/>
    </source>
</evidence>
<evidence type="ECO:0000256" key="2">
    <source>
        <dbReference type="ARBA" id="ARBA00022598"/>
    </source>
</evidence>
<feature type="domain" description="AMP-binding enzyme C-terminal" evidence="8">
    <location>
        <begin position="544"/>
        <end position="625"/>
    </location>
</feature>
<evidence type="ECO:0000256" key="6">
    <source>
        <dbReference type="HAMAP-Rule" id="MF_01123"/>
    </source>
</evidence>
<feature type="binding site" evidence="6">
    <location>
        <begin position="397"/>
        <end position="399"/>
    </location>
    <ligand>
        <name>ATP</name>
        <dbReference type="ChEBI" id="CHEBI:30616"/>
    </ligand>
</feature>
<feature type="binding site" evidence="6">
    <location>
        <position position="539"/>
    </location>
    <ligand>
        <name>ATP</name>
        <dbReference type="ChEBI" id="CHEBI:30616"/>
    </ligand>
</feature>
<feature type="binding site" evidence="6">
    <location>
        <position position="512"/>
    </location>
    <ligand>
        <name>ATP</name>
        <dbReference type="ChEBI" id="CHEBI:30616"/>
    </ligand>
</feature>
<evidence type="ECO:0000256" key="3">
    <source>
        <dbReference type="ARBA" id="ARBA00022741"/>
    </source>
</evidence>
<comment type="catalytic activity">
    <reaction evidence="6">
        <text>acetate + ATP + CoA = acetyl-CoA + AMP + diphosphate</text>
        <dbReference type="Rhea" id="RHEA:23176"/>
        <dbReference type="ChEBI" id="CHEBI:30089"/>
        <dbReference type="ChEBI" id="CHEBI:30616"/>
        <dbReference type="ChEBI" id="CHEBI:33019"/>
        <dbReference type="ChEBI" id="CHEBI:57287"/>
        <dbReference type="ChEBI" id="CHEBI:57288"/>
        <dbReference type="ChEBI" id="CHEBI:456215"/>
        <dbReference type="EC" id="6.2.1.1"/>
    </reaction>
</comment>
<keyword evidence="5 6" id="KW-0007">Acetylation</keyword>
<dbReference type="InterPro" id="IPR045851">
    <property type="entry name" value="AMP-bd_C_sf"/>
</dbReference>
<dbReference type="InterPro" id="IPR011904">
    <property type="entry name" value="Ac_CoA_lig"/>
</dbReference>
<dbReference type="InterPro" id="IPR032387">
    <property type="entry name" value="ACAS_N"/>
</dbReference>
<dbReference type="CDD" id="cd05966">
    <property type="entry name" value="ACS"/>
    <property type="match status" value="1"/>
</dbReference>
<evidence type="ECO:0000259" key="8">
    <source>
        <dbReference type="Pfam" id="PF13193"/>
    </source>
</evidence>
<dbReference type="GO" id="GO:0046872">
    <property type="term" value="F:metal ion binding"/>
    <property type="evidence" value="ECO:0007669"/>
    <property type="project" value="UniProtKB-KW"/>
</dbReference>
<dbReference type="Proteomes" id="UP000255505">
    <property type="component" value="Unassembled WGS sequence"/>
</dbReference>
<evidence type="ECO:0000313" key="10">
    <source>
        <dbReference type="EMBL" id="SPK70286.1"/>
    </source>
</evidence>
<comment type="PTM">
    <text evidence="6">Acetylated. Deacetylation by the SIR2-homolog deacetylase activates the enzyme.</text>
</comment>
<feature type="binding site" evidence="6">
    <location>
        <position position="555"/>
    </location>
    <ligand>
        <name>Mg(2+)</name>
        <dbReference type="ChEBI" id="CHEBI:18420"/>
    </ligand>
</feature>
<dbReference type="GO" id="GO:0016208">
    <property type="term" value="F:AMP binding"/>
    <property type="evidence" value="ECO:0007669"/>
    <property type="project" value="InterPro"/>
</dbReference>
<evidence type="ECO:0000256" key="5">
    <source>
        <dbReference type="ARBA" id="ARBA00022990"/>
    </source>
</evidence>
<dbReference type="GO" id="GO:0005829">
    <property type="term" value="C:cytosol"/>
    <property type="evidence" value="ECO:0007669"/>
    <property type="project" value="TreeGrafter"/>
</dbReference>
<dbReference type="HAMAP" id="MF_01123">
    <property type="entry name" value="Ac_CoA_synth"/>
    <property type="match status" value="1"/>
</dbReference>
<feature type="binding site" evidence="6">
    <location>
        <position position="536"/>
    </location>
    <ligand>
        <name>CoA</name>
        <dbReference type="ChEBI" id="CHEBI:57287"/>
    </ligand>
</feature>
<dbReference type="PROSITE" id="PS00455">
    <property type="entry name" value="AMP_BINDING"/>
    <property type="match status" value="1"/>
</dbReference>
<keyword evidence="4 6" id="KW-0067">ATP-binding</keyword>
<dbReference type="NCBIfam" id="NF001208">
    <property type="entry name" value="PRK00174.1"/>
    <property type="match status" value="1"/>
</dbReference>
<dbReference type="InterPro" id="IPR000873">
    <property type="entry name" value="AMP-dep_synth/lig_dom"/>
</dbReference>
<evidence type="ECO:0000256" key="1">
    <source>
        <dbReference type="ARBA" id="ARBA00006432"/>
    </source>
</evidence>
<feature type="binding site" evidence="6">
    <location>
        <position position="550"/>
    </location>
    <ligand>
        <name>Mg(2+)</name>
        <dbReference type="ChEBI" id="CHEBI:18420"/>
    </ligand>
</feature>
<feature type="modified residue" description="N6-acetyllysine" evidence="6">
    <location>
        <position position="625"/>
    </location>
</feature>
<feature type="binding site" evidence="6">
    <location>
        <begin position="197"/>
        <end position="200"/>
    </location>
    <ligand>
        <name>CoA</name>
        <dbReference type="ChEBI" id="CHEBI:57287"/>
    </ligand>
</feature>
<gene>
    <name evidence="6 10" type="primary">acsA</name>
    <name evidence="10" type="ORF">CT19425_U480003</name>
</gene>
<dbReference type="FunFam" id="3.40.50.12780:FF:000001">
    <property type="entry name" value="Acetyl-coenzyme A synthetase"/>
    <property type="match status" value="1"/>
</dbReference>
<comment type="caution">
    <text evidence="6">Lacks conserved residue(s) required for the propagation of feature annotation.</text>
</comment>
<dbReference type="Pfam" id="PF16177">
    <property type="entry name" value="ACAS_N"/>
    <property type="match status" value="1"/>
</dbReference>
<keyword evidence="6" id="KW-0479">Metal-binding</keyword>
<dbReference type="Gene3D" id="3.40.50.12780">
    <property type="entry name" value="N-terminal domain of ligase-like"/>
    <property type="match status" value="1"/>
</dbReference>
<feature type="domain" description="AMP-dependent synthetase/ligase" evidence="7">
    <location>
        <begin position="94"/>
        <end position="480"/>
    </location>
</feature>
<keyword evidence="2 6" id="KW-0436">Ligase</keyword>
<evidence type="ECO:0000259" key="9">
    <source>
        <dbReference type="Pfam" id="PF16177"/>
    </source>
</evidence>
<sequence>MKLLESVMPAQQAILPARAPARPAAIPSMEAYQALCDEAERDYEGFWARHARELLHWNKPFTKVLDESNAPFYKWFEDGQLNASYNCLDRNLQNGNADKVAIVFEADDGAVSRVTYRELHAKVCRLANGLKTLGIKKGDRVVIYMPMSVEGVVAMQACARLGATHSVVFGGFSAKSLQERLVDVGAVALITADEQMRGGKALPLKAIADDALALGGCEAVRNVIVYRRTGGNVGWAEGRDLWLDEVCANQPDTCEAEPVGAEHPLFVLYTSGSTGKPKGVQHSTGGYLLWALMTMKWTFDIKPDDLFWCTADIGWVTGHTYIAYGPLAAGATQVVFEGVPTYPNAGRFWDMIARHQVSIFYTAPTAIRSLIKAAEADEKIHPKQYDLSSLRLLGTVGEPINPEAWMWYYKNVGNENCPIVDTFWQTETGGHMITPLPGATPLVPGSCTLPLPGIMAAIVDETGHDVPNGNGGILVVKRPWPAMIRTIWGDPERFKKSYFPEELGGKLYLAGDGSIRDKDTGYFTIMGRIDDVLNVSGHRMGTMEIESALVANPLVAEAAVVGRPDDMTGEAICAFVVLKRARPSGDEAVKLAAELRNWVGKEIGPIAKPRDIRFGDNLPKTRSGKIMRRLLRSLAKGEEITQDTSTLENPAILEQLGQSSWRCALAATRLR</sequence>
<dbReference type="GO" id="GO:0019427">
    <property type="term" value="P:acetyl-CoA biosynthetic process from acetate"/>
    <property type="evidence" value="ECO:0007669"/>
    <property type="project" value="UniProtKB-UniRule"/>
</dbReference>
<dbReference type="GO" id="GO:0003987">
    <property type="term" value="F:acetate-CoA ligase activity"/>
    <property type="evidence" value="ECO:0007669"/>
    <property type="project" value="UniProtKB-UniRule"/>
</dbReference>
<dbReference type="EC" id="6.2.1.1" evidence="6"/>
<feature type="binding site" evidence="6">
    <location>
        <position position="528"/>
    </location>
    <ligand>
        <name>ATP</name>
        <dbReference type="ChEBI" id="CHEBI:30616"/>
    </ligand>
</feature>
<organism evidence="10 11">
    <name type="scientific">Cupriavidus taiwanensis</name>
    <dbReference type="NCBI Taxonomy" id="164546"/>
    <lineage>
        <taxon>Bacteria</taxon>
        <taxon>Pseudomonadati</taxon>
        <taxon>Pseudomonadota</taxon>
        <taxon>Betaproteobacteria</taxon>
        <taxon>Burkholderiales</taxon>
        <taxon>Burkholderiaceae</taxon>
        <taxon>Cupriavidus</taxon>
    </lineage>
</organism>